<organism evidence="1">
    <name type="scientific">Brassica napus</name>
    <name type="common">Rape</name>
    <dbReference type="NCBI Taxonomy" id="3708"/>
    <lineage>
        <taxon>Eukaryota</taxon>
        <taxon>Viridiplantae</taxon>
        <taxon>Streptophyta</taxon>
        <taxon>Embryophyta</taxon>
        <taxon>Tracheophyta</taxon>
        <taxon>Spermatophyta</taxon>
        <taxon>Magnoliopsida</taxon>
        <taxon>eudicotyledons</taxon>
        <taxon>Gunneridae</taxon>
        <taxon>Pentapetalae</taxon>
        <taxon>rosids</taxon>
        <taxon>malvids</taxon>
        <taxon>Brassicales</taxon>
        <taxon>Brassicaceae</taxon>
        <taxon>Brassiceae</taxon>
        <taxon>Brassica</taxon>
    </lineage>
</organism>
<dbReference type="InterPro" id="IPR023213">
    <property type="entry name" value="CAT-like_dom_sf"/>
</dbReference>
<dbReference type="Proteomes" id="UP001295469">
    <property type="component" value="Chromosome A07"/>
</dbReference>
<name>A0A816YDW8_BRANA</name>
<dbReference type="AlphaFoldDB" id="A0A816YDW8"/>
<sequence>MLRKALVRAMDVYEFLAGRIRLNPSSGSLDVDCNGAGAGFVVAKSEYTLEELGDLVYPNPSCAKLVTSELQSLPKDDQPFFLFSLPDCWKPLTQRMMTTRRWKNM</sequence>
<proteinExistence type="predicted"/>
<accession>A0A816YDW8</accession>
<dbReference type="Gene3D" id="3.30.559.10">
    <property type="entry name" value="Chloramphenicol acetyltransferase-like domain"/>
    <property type="match status" value="1"/>
</dbReference>
<gene>
    <name evidence="1" type="ORF">DARMORV10_A07P03960.1</name>
</gene>
<reference evidence="1" key="1">
    <citation type="submission" date="2021-01" db="EMBL/GenBank/DDBJ databases">
        <authorList>
            <consortium name="Genoscope - CEA"/>
            <person name="William W."/>
        </authorList>
    </citation>
    <scope>NUCLEOTIDE SEQUENCE</scope>
</reference>
<dbReference type="Pfam" id="PF02458">
    <property type="entry name" value="Transferase"/>
    <property type="match status" value="1"/>
</dbReference>
<protein>
    <submittedName>
        <fullName evidence="1">(rape) hypothetical protein</fullName>
    </submittedName>
</protein>
<dbReference type="EMBL" id="HG994361">
    <property type="protein sequence ID" value="CAF2157513.1"/>
    <property type="molecule type" value="Genomic_DNA"/>
</dbReference>
<evidence type="ECO:0000313" key="1">
    <source>
        <dbReference type="EMBL" id="CAF2157513.1"/>
    </source>
</evidence>